<dbReference type="EC" id="2.4.1.25" evidence="3 10"/>
<evidence type="ECO:0000256" key="10">
    <source>
        <dbReference type="RuleBase" id="RU361207"/>
    </source>
</evidence>
<organism evidence="12 13">
    <name type="scientific">Desulfitobacterium chlororespirans DSM 11544</name>
    <dbReference type="NCBI Taxonomy" id="1121395"/>
    <lineage>
        <taxon>Bacteria</taxon>
        <taxon>Bacillati</taxon>
        <taxon>Bacillota</taxon>
        <taxon>Clostridia</taxon>
        <taxon>Eubacteriales</taxon>
        <taxon>Desulfitobacteriaceae</taxon>
        <taxon>Desulfitobacterium</taxon>
    </lineage>
</organism>
<evidence type="ECO:0000313" key="13">
    <source>
        <dbReference type="Proteomes" id="UP000184010"/>
    </source>
</evidence>
<keyword evidence="5 10" id="KW-0328">Glycosyltransferase</keyword>
<reference evidence="13" key="1">
    <citation type="submission" date="2016-12" db="EMBL/GenBank/DDBJ databases">
        <authorList>
            <person name="Varghese N."/>
            <person name="Submissions S."/>
        </authorList>
    </citation>
    <scope>NUCLEOTIDE SEQUENCE [LARGE SCALE GENOMIC DNA]</scope>
    <source>
        <strain evidence="13">DSM 11544</strain>
    </source>
</reference>
<dbReference type="Pfam" id="PF00128">
    <property type="entry name" value="Alpha-amylase"/>
    <property type="match status" value="1"/>
</dbReference>
<dbReference type="CDD" id="cd11338">
    <property type="entry name" value="AmyAc_CMD"/>
    <property type="match status" value="1"/>
</dbReference>
<dbReference type="PANTHER" id="PTHR32438">
    <property type="entry name" value="4-ALPHA-GLUCANOTRANSFERASE DPE1, CHLOROPLASTIC/AMYLOPLASTIC"/>
    <property type="match status" value="1"/>
</dbReference>
<keyword evidence="7 10" id="KW-0119">Carbohydrate metabolism</keyword>
<dbReference type="GO" id="GO:0005975">
    <property type="term" value="P:carbohydrate metabolic process"/>
    <property type="evidence" value="ECO:0007669"/>
    <property type="project" value="InterPro"/>
</dbReference>
<dbReference type="STRING" id="1121395.SAMN02745215_04410"/>
<evidence type="ECO:0000256" key="9">
    <source>
        <dbReference type="ARBA" id="ARBA00031501"/>
    </source>
</evidence>
<keyword evidence="6 10" id="KW-0808">Transferase</keyword>
<evidence type="ECO:0000256" key="4">
    <source>
        <dbReference type="ARBA" id="ARBA00020295"/>
    </source>
</evidence>
<gene>
    <name evidence="12" type="ORF">SAMN02745215_04410</name>
</gene>
<dbReference type="GO" id="GO:0004134">
    <property type="term" value="F:4-alpha-glucanotransferase activity"/>
    <property type="evidence" value="ECO:0007669"/>
    <property type="project" value="UniProtKB-EC"/>
</dbReference>
<comment type="catalytic activity">
    <reaction evidence="1 10">
        <text>Transfers a segment of a (1-&gt;4)-alpha-D-glucan to a new position in an acceptor, which may be glucose or a (1-&gt;4)-alpha-D-glucan.</text>
        <dbReference type="EC" id="2.4.1.25"/>
    </reaction>
</comment>
<evidence type="ECO:0000259" key="11">
    <source>
        <dbReference type="SMART" id="SM00642"/>
    </source>
</evidence>
<dbReference type="EMBL" id="FRDN01000015">
    <property type="protein sequence ID" value="SHN85285.1"/>
    <property type="molecule type" value="Genomic_DNA"/>
</dbReference>
<dbReference type="InterPro" id="IPR006047">
    <property type="entry name" value="GH13_cat_dom"/>
</dbReference>
<dbReference type="Gene3D" id="2.60.40.1180">
    <property type="entry name" value="Golgi alpha-mannosidase II"/>
    <property type="match status" value="1"/>
</dbReference>
<dbReference type="SUPFAM" id="SSF51011">
    <property type="entry name" value="Glycosyl hydrolase domain"/>
    <property type="match status" value="1"/>
</dbReference>
<accession>A0A1M7UQT8</accession>
<dbReference type="AlphaFoldDB" id="A0A1M7UQT8"/>
<dbReference type="Proteomes" id="UP000184010">
    <property type="component" value="Unassembled WGS sequence"/>
</dbReference>
<dbReference type="Gene3D" id="2.60.40.10">
    <property type="entry name" value="Immunoglobulins"/>
    <property type="match status" value="1"/>
</dbReference>
<dbReference type="Gene3D" id="3.90.400.10">
    <property type="entry name" value="Oligo-1,6-glucosidase, Domain 2"/>
    <property type="match status" value="1"/>
</dbReference>
<dbReference type="InterPro" id="IPR004185">
    <property type="entry name" value="Glyco_hydro_13_lg-like_dom"/>
</dbReference>
<proteinExistence type="inferred from homology"/>
<dbReference type="InterPro" id="IPR045857">
    <property type="entry name" value="O16G_dom_2"/>
</dbReference>
<evidence type="ECO:0000256" key="5">
    <source>
        <dbReference type="ARBA" id="ARBA00022676"/>
    </source>
</evidence>
<keyword evidence="13" id="KW-1185">Reference proteome</keyword>
<name>A0A1M7UQT8_9FIRM</name>
<dbReference type="NCBIfam" id="TIGR00217">
    <property type="entry name" value="malQ"/>
    <property type="match status" value="1"/>
</dbReference>
<dbReference type="GO" id="GO:0004553">
    <property type="term" value="F:hydrolase activity, hydrolyzing O-glycosyl compounds"/>
    <property type="evidence" value="ECO:0007669"/>
    <property type="project" value="InterPro"/>
</dbReference>
<dbReference type="InterPro" id="IPR013780">
    <property type="entry name" value="Glyco_hydro_b"/>
</dbReference>
<dbReference type="Pfam" id="PF02446">
    <property type="entry name" value="Glyco_hydro_77"/>
    <property type="match status" value="1"/>
</dbReference>
<comment type="similarity">
    <text evidence="2 10">Belongs to the disproportionating enzyme family.</text>
</comment>
<dbReference type="SMART" id="SM00642">
    <property type="entry name" value="Aamy"/>
    <property type="match status" value="1"/>
</dbReference>
<protein>
    <recommendedName>
        <fullName evidence="4 10">4-alpha-glucanotransferase</fullName>
        <ecNumber evidence="3 10">2.4.1.25</ecNumber>
    </recommendedName>
    <alternativeName>
        <fullName evidence="8 10">Amylomaltase</fullName>
    </alternativeName>
    <alternativeName>
        <fullName evidence="9 10">Disproportionating enzyme</fullName>
    </alternativeName>
</protein>
<dbReference type="InterPro" id="IPR017853">
    <property type="entry name" value="GH"/>
</dbReference>
<dbReference type="Gene3D" id="3.20.20.80">
    <property type="entry name" value="Glycosidases"/>
    <property type="match status" value="2"/>
</dbReference>
<evidence type="ECO:0000256" key="7">
    <source>
        <dbReference type="ARBA" id="ARBA00023277"/>
    </source>
</evidence>
<dbReference type="InterPro" id="IPR013783">
    <property type="entry name" value="Ig-like_fold"/>
</dbReference>
<feature type="domain" description="Glycosyl hydrolase family 13 catalytic" evidence="11">
    <location>
        <begin position="160"/>
        <end position="570"/>
    </location>
</feature>
<evidence type="ECO:0000256" key="6">
    <source>
        <dbReference type="ARBA" id="ARBA00022679"/>
    </source>
</evidence>
<dbReference type="SUPFAM" id="SSF51445">
    <property type="entry name" value="(Trans)glycosidases"/>
    <property type="match status" value="2"/>
</dbReference>
<evidence type="ECO:0000313" key="12">
    <source>
        <dbReference type="EMBL" id="SHN85285.1"/>
    </source>
</evidence>
<dbReference type="NCBIfam" id="NF011080">
    <property type="entry name" value="PRK14508.1-3"/>
    <property type="match status" value="1"/>
</dbReference>
<dbReference type="NCBIfam" id="NF011083">
    <property type="entry name" value="PRK14510.1-2"/>
    <property type="match status" value="1"/>
</dbReference>
<evidence type="ECO:0000256" key="2">
    <source>
        <dbReference type="ARBA" id="ARBA00005684"/>
    </source>
</evidence>
<evidence type="ECO:0000256" key="8">
    <source>
        <dbReference type="ARBA" id="ARBA00031423"/>
    </source>
</evidence>
<dbReference type="CDD" id="cd02857">
    <property type="entry name" value="E_set_CDase_PDE_N"/>
    <property type="match status" value="1"/>
</dbReference>
<sequence>MVMAYHNSHDPFFRSPFGAVQCSGLLRLRLLMRPEDSSGADSPVQECFLRLWVQDREERLPMIRVEEAACCGEQEEGSASYGRQGTGTVYEAEYPLPHEPGIIWYYFVFMIGGATRFYGNNQEELGGVGELRLSEPPGYQITVYRPMALPSWYTQGIMYQIYVDRFFNGDEQGKVLNPRPRSLIHGDWYDTPFYIKNEKGEVLRWDFFGGNLAGVIKKLPYLKELGVSILYLNPIFDSSSNHKYDTGNYLTLDPMYGDEETFAQLIKEAQSLGIAIILDGVFSHTGDDSIYFNRYGRYPGLGAYQSPDSPYSSWYQCQGEGQEKKYSCWWGVSTLPEVWEMEPSYREFIIHSSQGVLQSWMKRGIKGWRLDVADELPDEFIQEFRQVMKTMDPEGVLIGEVWEDPTYKFSYGKLRQYFWGEELDATMNYPWRNIFLQYFLGQIDAGQAHKRIMNLYENYPRENFFGQMNLIGSHDRARILTLLGEAPPPEQLSAVEQEQYRLPAPARHLAVQRLKLLTLLQMSFPGIPCLYYGDEAGCEGYPDPYNRGTYPWGREDQEILQWFKRVLRYRREYEVLRQGEFSSWSEGKEIYALKRKDEKEEIIVLVNRSAEESAEMTLKLEQNVGQVIDIFAGEMLFSKEDGSESPLDEYSDHSLSLILPPLSAKALFCQKHGPNYYFKQELMIRACGILMHISSLPSPWGIGDLGEEAYAFVDFLAEGGQSLWQVLPLNPLGLGDSPYQSESALAGNPLLISLDLLIQAGLLTEKEARRERAKYGGGDEGAEGAEGDGGKSFARVELYKEKLLRKAYERFKKKMPEAKGYLDPHGYSRFIEENQEWLKDYALYKCLKLKFSGRSWHQWEESYRLRKPEALEAVTGDYAEEINYIFFVQYTFAYQWQRLKDYAQEKGVKMIGDLPIYVAYDSCDTWANRECFALDENNAPTGTAGVPPDYFNPEGQNWGNPLYDWDALRAADYAWWKLRFRQGLERFDALRLDHFRGFEGYWEVPPQAGSAKEGRWLKGPGKEFFESLVRELGPLPVIAEDLGCITPEVNTLRAILGFPGMRVTQFSPLKEEGNYVDYSGTHDNDTLLGWYRSQGYSDKDSLAQVERTIEELYQGNGAWVILPLQDILKLDSQARMNTPGTIKGNWQWRVERGTLTQKVCAQLRSLAEKYGR</sequence>
<dbReference type="InterPro" id="IPR003385">
    <property type="entry name" value="Glyco_hydro_77"/>
</dbReference>
<evidence type="ECO:0000256" key="3">
    <source>
        <dbReference type="ARBA" id="ARBA00012560"/>
    </source>
</evidence>
<dbReference type="PANTHER" id="PTHR32438:SF5">
    <property type="entry name" value="4-ALPHA-GLUCANOTRANSFERASE DPE1, CHLOROPLASTIC_AMYLOPLASTIC"/>
    <property type="match status" value="1"/>
</dbReference>
<evidence type="ECO:0000256" key="1">
    <source>
        <dbReference type="ARBA" id="ARBA00000439"/>
    </source>
</evidence>